<evidence type="ECO:0000313" key="3">
    <source>
        <dbReference type="Proteomes" id="UP000008467"/>
    </source>
</evidence>
<gene>
    <name evidence="2" type="ordered locus">Clole_0085</name>
</gene>
<evidence type="ECO:0000313" key="2">
    <source>
        <dbReference type="EMBL" id="ADZ81845.1"/>
    </source>
</evidence>
<dbReference type="RefSeq" id="WP_013655146.1">
    <property type="nucleotide sequence ID" value="NC_015275.1"/>
</dbReference>
<dbReference type="EMBL" id="CP002582">
    <property type="protein sequence ID" value="ADZ81845.1"/>
    <property type="molecule type" value="Genomic_DNA"/>
</dbReference>
<keyword evidence="1" id="KW-1133">Transmembrane helix</keyword>
<accession>F2JGF0</accession>
<sequence>MNSDLIDIINTLSTNYFLKVSIIAFLIASTAKVMYFLGTEVGKAIAYMLR</sequence>
<dbReference type="KEGG" id="cle:Clole_0085"/>
<dbReference type="HOGENOM" id="CLU_3115951_0_0_9"/>
<keyword evidence="1" id="KW-0812">Transmembrane</keyword>
<keyword evidence="1" id="KW-0472">Membrane</keyword>
<name>F2JGF0_CELLD</name>
<keyword evidence="3" id="KW-1185">Reference proteome</keyword>
<proteinExistence type="predicted"/>
<dbReference type="AlphaFoldDB" id="F2JGF0"/>
<dbReference type="Proteomes" id="UP000008467">
    <property type="component" value="Chromosome"/>
</dbReference>
<reference evidence="2 3" key="1">
    <citation type="journal article" date="2011" name="J. Bacteriol.">
        <title>Complete genome sequence of the cellulose-degrading bacterium Cellulosilyticum lentocellum.</title>
        <authorList>
            <consortium name="US DOE Joint Genome Institute"/>
            <person name="Miller D.A."/>
            <person name="Suen G."/>
            <person name="Bruce D."/>
            <person name="Copeland A."/>
            <person name="Cheng J.F."/>
            <person name="Detter C."/>
            <person name="Goodwin L.A."/>
            <person name="Han C.S."/>
            <person name="Hauser L.J."/>
            <person name="Land M.L."/>
            <person name="Lapidus A."/>
            <person name="Lucas S."/>
            <person name="Meincke L."/>
            <person name="Pitluck S."/>
            <person name="Tapia R."/>
            <person name="Teshima H."/>
            <person name="Woyke T."/>
            <person name="Fox B.G."/>
            <person name="Angert E.R."/>
            <person name="Currie C.R."/>
        </authorList>
    </citation>
    <scope>NUCLEOTIDE SEQUENCE [LARGE SCALE GENOMIC DNA]</scope>
    <source>
        <strain evidence="3">ATCC 49066 / DSM 5427 / NCIMB 11756 / RHM5</strain>
    </source>
</reference>
<dbReference type="STRING" id="642492.Clole_0085"/>
<organism evidence="2 3">
    <name type="scientific">Cellulosilyticum lentocellum (strain ATCC 49066 / DSM 5427 / NCIMB 11756 / RHM5)</name>
    <name type="common">Clostridium lentocellum</name>
    <dbReference type="NCBI Taxonomy" id="642492"/>
    <lineage>
        <taxon>Bacteria</taxon>
        <taxon>Bacillati</taxon>
        <taxon>Bacillota</taxon>
        <taxon>Clostridia</taxon>
        <taxon>Lachnospirales</taxon>
        <taxon>Cellulosilyticaceae</taxon>
        <taxon>Cellulosilyticum</taxon>
    </lineage>
</organism>
<feature type="transmembrane region" description="Helical" evidence="1">
    <location>
        <begin position="16"/>
        <end position="38"/>
    </location>
</feature>
<protein>
    <submittedName>
        <fullName evidence="2">Uncharacterized protein</fullName>
    </submittedName>
</protein>
<evidence type="ECO:0000256" key="1">
    <source>
        <dbReference type="SAM" id="Phobius"/>
    </source>
</evidence>